<keyword evidence="2" id="KW-1185">Reference proteome</keyword>
<name>A0A9Q3VZ82_9ACTN</name>
<gene>
    <name evidence="1" type="ORF">LJ657_46610</name>
</gene>
<accession>A0A9Q3VZ82</accession>
<organism evidence="1 2">
    <name type="scientific">Streptomyces guryensis</name>
    <dbReference type="NCBI Taxonomy" id="2886947"/>
    <lineage>
        <taxon>Bacteria</taxon>
        <taxon>Bacillati</taxon>
        <taxon>Actinomycetota</taxon>
        <taxon>Actinomycetes</taxon>
        <taxon>Kitasatosporales</taxon>
        <taxon>Streptomycetaceae</taxon>
        <taxon>Streptomyces</taxon>
    </lineage>
</organism>
<sequence>MTTWFRTYYEGEDLWLYFEADDEGWAWRQVEVRGKDLQPVTAASLAEVVHLRDHADVAAMGRYERRYGVLAEGPLDGWRDQPQAAEICAEEFEQLWTDARRALGGSAWAHP</sequence>
<dbReference type="EMBL" id="JAJSBI010000050">
    <property type="protein sequence ID" value="MCD9880882.1"/>
    <property type="molecule type" value="Genomic_DNA"/>
</dbReference>
<dbReference type="RefSeq" id="WP_232655802.1">
    <property type="nucleotide sequence ID" value="NZ_JAJSBI010000050.1"/>
</dbReference>
<dbReference type="AlphaFoldDB" id="A0A9Q3VZ82"/>
<dbReference type="Proteomes" id="UP001108029">
    <property type="component" value="Unassembled WGS sequence"/>
</dbReference>
<proteinExistence type="predicted"/>
<evidence type="ECO:0000313" key="2">
    <source>
        <dbReference type="Proteomes" id="UP001108029"/>
    </source>
</evidence>
<reference evidence="1" key="1">
    <citation type="submission" date="2021-12" db="EMBL/GenBank/DDBJ databases">
        <authorList>
            <person name="Lee J.-H."/>
            <person name="Kim S.-B."/>
        </authorList>
    </citation>
    <scope>NUCLEOTIDE SEQUENCE</scope>
    <source>
        <strain evidence="1">NR30</strain>
    </source>
</reference>
<evidence type="ECO:0000313" key="1">
    <source>
        <dbReference type="EMBL" id="MCD9880882.1"/>
    </source>
</evidence>
<comment type="caution">
    <text evidence="1">The sequence shown here is derived from an EMBL/GenBank/DDBJ whole genome shotgun (WGS) entry which is preliminary data.</text>
</comment>
<protein>
    <submittedName>
        <fullName evidence="1">Uncharacterized protein</fullName>
    </submittedName>
</protein>